<keyword evidence="2" id="KW-1185">Reference proteome</keyword>
<sequence>MAGYLRRRQCVGPDSATVWSRTAASVAVLAGVLLLTMLASSASADVRATEGTSQIRQDGSTVRYELSLEYDLLVAAAGLGSPDPAEGAQGRERLLSAPARAARVLPN</sequence>
<dbReference type="Proteomes" id="UP000638648">
    <property type="component" value="Unassembled WGS sequence"/>
</dbReference>
<gene>
    <name evidence="1" type="ORF">HEB94_001666</name>
</gene>
<name>A0A927RIQ8_9ACTN</name>
<accession>A0A927RIQ8</accession>
<dbReference type="AlphaFoldDB" id="A0A927RIQ8"/>
<evidence type="ECO:0000313" key="1">
    <source>
        <dbReference type="EMBL" id="MBE1604818.1"/>
    </source>
</evidence>
<reference evidence="1" key="1">
    <citation type="submission" date="2020-10" db="EMBL/GenBank/DDBJ databases">
        <title>Sequencing the genomes of 1000 actinobacteria strains.</title>
        <authorList>
            <person name="Klenk H.-P."/>
        </authorList>
    </citation>
    <scope>NUCLEOTIDE SEQUENCE</scope>
    <source>
        <strain evidence="1">DSM 45354</strain>
    </source>
</reference>
<evidence type="ECO:0000313" key="2">
    <source>
        <dbReference type="Proteomes" id="UP000638648"/>
    </source>
</evidence>
<dbReference type="EMBL" id="JADBEM010000001">
    <property type="protein sequence ID" value="MBE1604818.1"/>
    <property type="molecule type" value="Genomic_DNA"/>
</dbReference>
<organism evidence="1 2">
    <name type="scientific">Actinopolymorpha pittospori</name>
    <dbReference type="NCBI Taxonomy" id="648752"/>
    <lineage>
        <taxon>Bacteria</taxon>
        <taxon>Bacillati</taxon>
        <taxon>Actinomycetota</taxon>
        <taxon>Actinomycetes</taxon>
        <taxon>Propionibacteriales</taxon>
        <taxon>Actinopolymorphaceae</taxon>
        <taxon>Actinopolymorpha</taxon>
    </lineage>
</organism>
<protein>
    <submittedName>
        <fullName evidence="1">Uncharacterized protein</fullName>
    </submittedName>
</protein>
<comment type="caution">
    <text evidence="1">The sequence shown here is derived from an EMBL/GenBank/DDBJ whole genome shotgun (WGS) entry which is preliminary data.</text>
</comment>
<proteinExistence type="predicted"/>
<dbReference type="RefSeq" id="WP_192749272.1">
    <property type="nucleotide sequence ID" value="NZ_JADBEM010000001.1"/>
</dbReference>